<protein>
    <submittedName>
        <fullName evidence="2">Uncharacterized protein</fullName>
    </submittedName>
</protein>
<comment type="caution">
    <text evidence="2">The sequence shown here is derived from an EMBL/GenBank/DDBJ whole genome shotgun (WGS) entry which is preliminary data.</text>
</comment>
<evidence type="ECO:0000256" key="1">
    <source>
        <dbReference type="SAM" id="MobiDB-lite"/>
    </source>
</evidence>
<evidence type="ECO:0000313" key="3">
    <source>
        <dbReference type="Proteomes" id="UP000193144"/>
    </source>
</evidence>
<organism evidence="2 3">
    <name type="scientific">Clohesyomyces aquaticus</name>
    <dbReference type="NCBI Taxonomy" id="1231657"/>
    <lineage>
        <taxon>Eukaryota</taxon>
        <taxon>Fungi</taxon>
        <taxon>Dikarya</taxon>
        <taxon>Ascomycota</taxon>
        <taxon>Pezizomycotina</taxon>
        <taxon>Dothideomycetes</taxon>
        <taxon>Pleosporomycetidae</taxon>
        <taxon>Pleosporales</taxon>
        <taxon>Lindgomycetaceae</taxon>
        <taxon>Clohesyomyces</taxon>
    </lineage>
</organism>
<evidence type="ECO:0000313" key="2">
    <source>
        <dbReference type="EMBL" id="ORY11439.1"/>
    </source>
</evidence>
<accession>A0A1Y1ZMF7</accession>
<feature type="compositionally biased region" description="Polar residues" evidence="1">
    <location>
        <begin position="605"/>
        <end position="615"/>
    </location>
</feature>
<feature type="region of interest" description="Disordered" evidence="1">
    <location>
        <begin position="605"/>
        <end position="628"/>
    </location>
</feature>
<name>A0A1Y1ZMF7_9PLEO</name>
<gene>
    <name evidence="2" type="ORF">BCR34DRAFT_587936</name>
</gene>
<dbReference type="Proteomes" id="UP000193144">
    <property type="component" value="Unassembled WGS sequence"/>
</dbReference>
<dbReference type="EMBL" id="MCFA01000061">
    <property type="protein sequence ID" value="ORY11439.1"/>
    <property type="molecule type" value="Genomic_DNA"/>
</dbReference>
<dbReference type="OrthoDB" id="4760831at2759"/>
<proteinExistence type="predicted"/>
<reference evidence="2 3" key="1">
    <citation type="submission" date="2016-07" db="EMBL/GenBank/DDBJ databases">
        <title>Pervasive Adenine N6-methylation of Active Genes in Fungi.</title>
        <authorList>
            <consortium name="DOE Joint Genome Institute"/>
            <person name="Mondo S.J."/>
            <person name="Dannebaum R.O."/>
            <person name="Kuo R.C."/>
            <person name="Labutti K."/>
            <person name="Haridas S."/>
            <person name="Kuo A."/>
            <person name="Salamov A."/>
            <person name="Ahrendt S.R."/>
            <person name="Lipzen A."/>
            <person name="Sullivan W."/>
            <person name="Andreopoulos W.B."/>
            <person name="Clum A."/>
            <person name="Lindquist E."/>
            <person name="Daum C."/>
            <person name="Ramamoorthy G.K."/>
            <person name="Gryganskyi A."/>
            <person name="Culley D."/>
            <person name="Magnuson J.K."/>
            <person name="James T.Y."/>
            <person name="O'Malley M.A."/>
            <person name="Stajich J.E."/>
            <person name="Spatafora J.W."/>
            <person name="Visel A."/>
            <person name="Grigoriev I.V."/>
        </authorList>
    </citation>
    <scope>NUCLEOTIDE SEQUENCE [LARGE SCALE GENOMIC DNA]</scope>
    <source>
        <strain evidence="2 3">CBS 115471</strain>
    </source>
</reference>
<keyword evidence="3" id="KW-1185">Reference proteome</keyword>
<dbReference type="STRING" id="1231657.A0A1Y1ZMF7"/>
<sequence length="628" mass="70935">MNVTRAFPSRKAFALEYTKQVFRSRSCAFAAAFLAARAATALLAFKNTQKTDIPDLVLVTETERNYSIAGTPESGDHGVTIDWSLQQLILENSVLNTFIFLDTCFAERASRLATHQGPGALKFLTAFVLAPFGPHSFSATLCRILEDVTADTFHISRLHERMLLRTTYVMPFYTRLPENGPIIQLQAMKARDSAKSDAEDPRRVRTMLLNVMVVPSQAGLDPKPLVNWIESYTPRNILDHAPANLRLMMFEIEKDSLATFVTQLNFNLGINENLGQRYYQRVTVLPMMWKKPVIKYLAPEEDKENDIELAQIYGELKGIPDAFRVDFRYYVKPILKLSATNSADAKYEMVNALNNLIRNHGHDTRSLRIIIYGGHGSDTRYTKLTEGDCVCAHCCHSGSAARGVSKNTIEVLAAATRNEPSGSGPRAYSKLLVKKLKQMSVRPFTAFQLHEEMLAASKAPLSQDPNNLEATPDYNFTQKSKRTPILLKPLDRDTVQTITGDRPFAYGVTNPRIFLEVELDHLQGVEDCVSEWGNWFTKRHPPPNMCGVKFYTPEEIFAKAIVEKNTLLKEWMDAEDQLMVAGWLIPHFKPGRLNQSMEQIWQGSIRSHGSAPHQNATKRDKLQTHFRP</sequence>
<dbReference type="AlphaFoldDB" id="A0A1Y1ZMF7"/>
<feature type="compositionally biased region" description="Basic and acidic residues" evidence="1">
    <location>
        <begin position="617"/>
        <end position="628"/>
    </location>
</feature>